<gene>
    <name evidence="2" type="ORF">F4W18_13340</name>
</gene>
<accession>A0A5M9NYL4</accession>
<dbReference type="Pfam" id="PF03837">
    <property type="entry name" value="RecT"/>
    <property type="match status" value="1"/>
</dbReference>
<dbReference type="Proteomes" id="UP000322521">
    <property type="component" value="Unassembled WGS sequence"/>
</dbReference>
<dbReference type="OrthoDB" id="5124088at2"/>
<keyword evidence="3" id="KW-1185">Reference proteome</keyword>
<dbReference type="AlphaFoldDB" id="A0A5M9NYL4"/>
<dbReference type="GO" id="GO:0003677">
    <property type="term" value="F:DNA binding"/>
    <property type="evidence" value="ECO:0007669"/>
    <property type="project" value="InterPro"/>
</dbReference>
<evidence type="ECO:0000313" key="3">
    <source>
        <dbReference type="Proteomes" id="UP000322521"/>
    </source>
</evidence>
<dbReference type="InterPro" id="IPR018330">
    <property type="entry name" value="RecT_fam"/>
</dbReference>
<evidence type="ECO:0000256" key="1">
    <source>
        <dbReference type="SAM" id="MobiDB-lite"/>
    </source>
</evidence>
<dbReference type="GO" id="GO:0006259">
    <property type="term" value="P:DNA metabolic process"/>
    <property type="evidence" value="ECO:0007669"/>
    <property type="project" value="InterPro"/>
</dbReference>
<dbReference type="RefSeq" id="WP_086714991.1">
    <property type="nucleotide sequence ID" value="NZ_AP025494.1"/>
</dbReference>
<sequence length="343" mass="37969">MTNQSLVLQAVEAARPHFSTIVAENQSGLDTDLELEYVAYILESFGESITSNMDANSVYWSILNQATIGLSVEEGLNHGTFLYRHDYVSNFFVLEFMPTYHGLIHLAFESGEMAQVSADQVFSHDQFIYHGSRSLPEHTSQGAYASGDLLCAYAVGETLAGHVYCEALSREELDEIELMAAMSFSSNQSVWNTAFVGQMRKKSAIRRMMRLLFNQLGFDKPHYRSRIKTLMSVEDNMWTNMKSSMDHEIARAKKEKALLGTSKDSVPVNTFGQPIKNANTVCTSKVVSHTGMSAADLIKRVGSTDGPTLDFVPTAQDETEQPQTENPSTSTLGSDGFMGGWGY</sequence>
<dbReference type="EMBL" id="VXJS01000007">
    <property type="protein sequence ID" value="KAA8675605.1"/>
    <property type="molecule type" value="Genomic_DNA"/>
</dbReference>
<proteinExistence type="predicted"/>
<evidence type="ECO:0000313" key="2">
    <source>
        <dbReference type="EMBL" id="KAA8675605.1"/>
    </source>
</evidence>
<protein>
    <submittedName>
        <fullName evidence="2">Uncharacterized protein</fullName>
    </submittedName>
</protein>
<organism evidence="2 3">
    <name type="scientific">Vibrio gigantis</name>
    <dbReference type="NCBI Taxonomy" id="296199"/>
    <lineage>
        <taxon>Bacteria</taxon>
        <taxon>Pseudomonadati</taxon>
        <taxon>Pseudomonadota</taxon>
        <taxon>Gammaproteobacteria</taxon>
        <taxon>Vibrionales</taxon>
        <taxon>Vibrionaceae</taxon>
        <taxon>Vibrio</taxon>
    </lineage>
</organism>
<name>A0A5M9NYL4_9VIBR</name>
<feature type="compositionally biased region" description="Polar residues" evidence="1">
    <location>
        <begin position="321"/>
        <end position="333"/>
    </location>
</feature>
<comment type="caution">
    <text evidence="2">The sequence shown here is derived from an EMBL/GenBank/DDBJ whole genome shotgun (WGS) entry which is preliminary data.</text>
</comment>
<reference evidence="2 3" key="1">
    <citation type="submission" date="2019-09" db="EMBL/GenBank/DDBJ databases">
        <title>Draft genome sequence of various Type strains from the CCUG.</title>
        <authorList>
            <person name="Pineiro-Iglesias B."/>
            <person name="Tunovic T."/>
            <person name="Unosson C."/>
            <person name="Inganas E."/>
            <person name="Ohlen M."/>
            <person name="Cardew S."/>
            <person name="Jensie-Markopoulos S."/>
            <person name="Salva-Serra F."/>
            <person name="Jaen-Luchoro D."/>
            <person name="Karlsson R."/>
            <person name="Svensson-Stadler L."/>
            <person name="Chun J."/>
            <person name="Moore E."/>
        </authorList>
    </citation>
    <scope>NUCLEOTIDE SEQUENCE [LARGE SCALE GENOMIC DNA]</scope>
    <source>
        <strain evidence="2 3">CCUG 56969T</strain>
    </source>
</reference>
<feature type="region of interest" description="Disordered" evidence="1">
    <location>
        <begin position="305"/>
        <end position="343"/>
    </location>
</feature>